<evidence type="ECO:0000313" key="2">
    <source>
        <dbReference type="EMBL" id="CAH8353999.1"/>
    </source>
</evidence>
<protein>
    <submittedName>
        <fullName evidence="2">Uncharacterized protein</fullName>
    </submittedName>
</protein>
<evidence type="ECO:0000313" key="3">
    <source>
        <dbReference type="Proteomes" id="UP001642260"/>
    </source>
</evidence>
<dbReference type="AlphaFoldDB" id="A0ABC8KB00"/>
<organism evidence="2 3">
    <name type="scientific">Eruca vesicaria subsp. sativa</name>
    <name type="common">Garden rocket</name>
    <name type="synonym">Eruca sativa</name>
    <dbReference type="NCBI Taxonomy" id="29727"/>
    <lineage>
        <taxon>Eukaryota</taxon>
        <taxon>Viridiplantae</taxon>
        <taxon>Streptophyta</taxon>
        <taxon>Embryophyta</taxon>
        <taxon>Tracheophyta</taxon>
        <taxon>Spermatophyta</taxon>
        <taxon>Magnoliopsida</taxon>
        <taxon>eudicotyledons</taxon>
        <taxon>Gunneridae</taxon>
        <taxon>Pentapetalae</taxon>
        <taxon>rosids</taxon>
        <taxon>malvids</taxon>
        <taxon>Brassicales</taxon>
        <taxon>Brassicaceae</taxon>
        <taxon>Brassiceae</taxon>
        <taxon>Eruca</taxon>
    </lineage>
</organism>
<comment type="caution">
    <text evidence="2">The sequence shown here is derived from an EMBL/GenBank/DDBJ whole genome shotgun (WGS) entry which is preliminary data.</text>
</comment>
<feature type="compositionally biased region" description="Low complexity" evidence="1">
    <location>
        <begin position="13"/>
        <end position="22"/>
    </location>
</feature>
<dbReference type="EMBL" id="CAKOAT010186266">
    <property type="protein sequence ID" value="CAH8353999.1"/>
    <property type="molecule type" value="Genomic_DNA"/>
</dbReference>
<accession>A0ABC8KB00</accession>
<feature type="compositionally biased region" description="Basic and acidic residues" evidence="1">
    <location>
        <begin position="1"/>
        <end position="12"/>
    </location>
</feature>
<sequence>MKFDDLQVESKKSPLMLSSSSPRGFVRQNSLLRTPKTPQAEICDSESQLDTLIFCTNYLYAY</sequence>
<keyword evidence="3" id="KW-1185">Reference proteome</keyword>
<proteinExistence type="predicted"/>
<gene>
    <name evidence="2" type="ORF">ERUC_LOCUS19754</name>
</gene>
<name>A0ABC8KB00_ERUVS</name>
<evidence type="ECO:0000256" key="1">
    <source>
        <dbReference type="SAM" id="MobiDB-lite"/>
    </source>
</evidence>
<feature type="region of interest" description="Disordered" evidence="1">
    <location>
        <begin position="1"/>
        <end position="22"/>
    </location>
</feature>
<reference evidence="2 3" key="1">
    <citation type="submission" date="2022-03" db="EMBL/GenBank/DDBJ databases">
        <authorList>
            <person name="Macdonald S."/>
            <person name="Ahmed S."/>
            <person name="Newling K."/>
        </authorList>
    </citation>
    <scope>NUCLEOTIDE SEQUENCE [LARGE SCALE GENOMIC DNA]</scope>
</reference>
<dbReference type="Proteomes" id="UP001642260">
    <property type="component" value="Unassembled WGS sequence"/>
</dbReference>